<sequence>MLTLVSTLCLEKKERKAHIYAEPRSFMLILKDSETIAGLQIQAVSLHESTKILDSKACTARVAKQDYLRYRNTSDQLPAQLQNQ</sequence>
<dbReference type="Proteomes" id="UP001066276">
    <property type="component" value="Chromosome 6"/>
</dbReference>
<dbReference type="EMBL" id="JANPWB010000010">
    <property type="protein sequence ID" value="KAJ1140949.1"/>
    <property type="molecule type" value="Genomic_DNA"/>
</dbReference>
<keyword evidence="2" id="KW-1185">Reference proteome</keyword>
<evidence type="ECO:0000313" key="2">
    <source>
        <dbReference type="Proteomes" id="UP001066276"/>
    </source>
</evidence>
<gene>
    <name evidence="1" type="ORF">NDU88_007286</name>
</gene>
<evidence type="ECO:0000313" key="1">
    <source>
        <dbReference type="EMBL" id="KAJ1140949.1"/>
    </source>
</evidence>
<comment type="caution">
    <text evidence="1">The sequence shown here is derived from an EMBL/GenBank/DDBJ whole genome shotgun (WGS) entry which is preliminary data.</text>
</comment>
<accession>A0AAV7QMJ2</accession>
<dbReference type="AlphaFoldDB" id="A0AAV7QMJ2"/>
<organism evidence="1 2">
    <name type="scientific">Pleurodeles waltl</name>
    <name type="common">Iberian ribbed newt</name>
    <dbReference type="NCBI Taxonomy" id="8319"/>
    <lineage>
        <taxon>Eukaryota</taxon>
        <taxon>Metazoa</taxon>
        <taxon>Chordata</taxon>
        <taxon>Craniata</taxon>
        <taxon>Vertebrata</taxon>
        <taxon>Euteleostomi</taxon>
        <taxon>Amphibia</taxon>
        <taxon>Batrachia</taxon>
        <taxon>Caudata</taxon>
        <taxon>Salamandroidea</taxon>
        <taxon>Salamandridae</taxon>
        <taxon>Pleurodelinae</taxon>
        <taxon>Pleurodeles</taxon>
    </lineage>
</organism>
<name>A0AAV7QMJ2_PLEWA</name>
<proteinExistence type="predicted"/>
<protein>
    <submittedName>
        <fullName evidence="1">Uncharacterized protein</fullName>
    </submittedName>
</protein>
<reference evidence="1" key="1">
    <citation type="journal article" date="2022" name="bioRxiv">
        <title>Sequencing and chromosome-scale assembly of the giantPleurodeles waltlgenome.</title>
        <authorList>
            <person name="Brown T."/>
            <person name="Elewa A."/>
            <person name="Iarovenko S."/>
            <person name="Subramanian E."/>
            <person name="Araus A.J."/>
            <person name="Petzold A."/>
            <person name="Susuki M."/>
            <person name="Suzuki K.-i.T."/>
            <person name="Hayashi T."/>
            <person name="Toyoda A."/>
            <person name="Oliveira C."/>
            <person name="Osipova E."/>
            <person name="Leigh N.D."/>
            <person name="Simon A."/>
            <person name="Yun M.H."/>
        </authorList>
    </citation>
    <scope>NUCLEOTIDE SEQUENCE</scope>
    <source>
        <strain evidence="1">20211129_DDA</strain>
        <tissue evidence="1">Liver</tissue>
    </source>
</reference>